<accession>A0A2U8WHL7</accession>
<protein>
    <recommendedName>
        <fullName evidence="7">Porin</fullName>
    </recommendedName>
</protein>
<dbReference type="RefSeq" id="WP_109957394.1">
    <property type="nucleotide sequence ID" value="NZ_CP029553.1"/>
</dbReference>
<dbReference type="GO" id="GO:0009279">
    <property type="term" value="C:cell outer membrane"/>
    <property type="evidence" value="ECO:0007669"/>
    <property type="project" value="UniProtKB-SubCell"/>
</dbReference>
<name>A0A2U8WHL7_9HYPH</name>
<evidence type="ECO:0000313" key="5">
    <source>
        <dbReference type="EMBL" id="AWN45021.1"/>
    </source>
</evidence>
<keyword evidence="2" id="KW-0472">Membrane</keyword>
<feature type="chain" id="PRO_5016074630" description="Porin" evidence="4">
    <location>
        <begin position="20"/>
        <end position="412"/>
    </location>
</feature>
<proteinExistence type="predicted"/>
<dbReference type="KEGG" id="mtea:DK419_00650"/>
<dbReference type="Gene3D" id="2.40.170.20">
    <property type="entry name" value="TonB-dependent receptor, beta-barrel domain"/>
    <property type="match status" value="1"/>
</dbReference>
<organism evidence="5 6">
    <name type="scientific">Methylobacterium terrae</name>
    <dbReference type="NCBI Taxonomy" id="2202827"/>
    <lineage>
        <taxon>Bacteria</taxon>
        <taxon>Pseudomonadati</taxon>
        <taxon>Pseudomonadota</taxon>
        <taxon>Alphaproteobacteria</taxon>
        <taxon>Hyphomicrobiales</taxon>
        <taxon>Methylobacteriaceae</taxon>
        <taxon>Methylobacterium</taxon>
    </lineage>
</organism>
<reference evidence="5 6" key="1">
    <citation type="submission" date="2018-05" db="EMBL/GenBank/DDBJ databases">
        <title>Complete Genome Sequence of Methylobacterium sp. 17Sr1-28.</title>
        <authorList>
            <person name="Srinivasan S."/>
        </authorList>
    </citation>
    <scope>NUCLEOTIDE SEQUENCE [LARGE SCALE GENOMIC DNA]</scope>
    <source>
        <strain evidence="5 6">17Sr1-28</strain>
    </source>
</reference>
<sequence length="412" mass="43975">MTVLRWAAAFGLLCGTAEAADLPVAPAAPAAFEPVWTTTFNTEFRYFSFSGTKGQPVGIAPLGVRGSGSQFYLPFGLSFSGQPVPDLRIDLVARGGYADSRQSTPGLSGAVSTALDTQLSATATYLGLDGVQPFASLNLNLPTGTSYLAGSRFLARFDSDLVDVPTFGEGFNIGPSVGVNVPIGQTLMFNLTFGYTARGAYFREGPPDPLTGIDAYIHTRSGDTTSVTASLFYEEGPWTGNVALVYSQDGTTFIERVPVIRSGSRIGVSGQLGYAWAENWRTTLNASFNHTERNFVPGAFLPGLVAEPRNSNSNLYRVGLDTLYTTGALALGPTASYLYRDTNSYDPTTLQFLPARERYGAGGLLQYTVNEQVSLSLRGERLWVHEAANTGTGEGRLSYTGWSIGGGATIRF</sequence>
<keyword evidence="3" id="KW-0998">Cell outer membrane</keyword>
<evidence type="ECO:0000256" key="3">
    <source>
        <dbReference type="ARBA" id="ARBA00023237"/>
    </source>
</evidence>
<evidence type="ECO:0000256" key="4">
    <source>
        <dbReference type="SAM" id="SignalP"/>
    </source>
</evidence>
<keyword evidence="4" id="KW-0732">Signal</keyword>
<dbReference type="AlphaFoldDB" id="A0A2U8WHL7"/>
<evidence type="ECO:0000313" key="6">
    <source>
        <dbReference type="Proteomes" id="UP000245444"/>
    </source>
</evidence>
<gene>
    <name evidence="5" type="ORF">DK419_00650</name>
</gene>
<evidence type="ECO:0000256" key="1">
    <source>
        <dbReference type="ARBA" id="ARBA00004442"/>
    </source>
</evidence>
<feature type="signal peptide" evidence="4">
    <location>
        <begin position="1"/>
        <end position="19"/>
    </location>
</feature>
<comment type="subcellular location">
    <subcellularLocation>
        <location evidence="1">Cell outer membrane</location>
    </subcellularLocation>
</comment>
<dbReference type="OrthoDB" id="8233471at2"/>
<dbReference type="InterPro" id="IPR036942">
    <property type="entry name" value="Beta-barrel_TonB_sf"/>
</dbReference>
<keyword evidence="6" id="KW-1185">Reference proteome</keyword>
<evidence type="ECO:0008006" key="7">
    <source>
        <dbReference type="Google" id="ProtNLM"/>
    </source>
</evidence>
<evidence type="ECO:0000256" key="2">
    <source>
        <dbReference type="ARBA" id="ARBA00023136"/>
    </source>
</evidence>
<dbReference type="EMBL" id="CP029553">
    <property type="protein sequence ID" value="AWN45021.1"/>
    <property type="molecule type" value="Genomic_DNA"/>
</dbReference>
<dbReference type="SUPFAM" id="SSF56935">
    <property type="entry name" value="Porins"/>
    <property type="match status" value="1"/>
</dbReference>
<dbReference type="Proteomes" id="UP000245444">
    <property type="component" value="Chromosome"/>
</dbReference>